<accession>S6AAN6</accession>
<dbReference type="KEGG" id="sdr:SCD_n02307"/>
<dbReference type="InterPro" id="IPR004358">
    <property type="entry name" value="Sig_transdc_His_kin-like_C"/>
</dbReference>
<name>S6AAN6_SULDS</name>
<dbReference type="PROSITE" id="PS50885">
    <property type="entry name" value="HAMP"/>
    <property type="match status" value="1"/>
</dbReference>
<dbReference type="SUPFAM" id="SSF55874">
    <property type="entry name" value="ATPase domain of HSP90 chaperone/DNA topoisomerase II/histidine kinase"/>
    <property type="match status" value="1"/>
</dbReference>
<gene>
    <name evidence="14" type="ORF">SCD_n02307</name>
</gene>
<dbReference type="PANTHER" id="PTHR45436:SF1">
    <property type="entry name" value="SENSOR PROTEIN QSEC"/>
    <property type="match status" value="1"/>
</dbReference>
<reference evidence="14 15" key="1">
    <citation type="journal article" date="2012" name="Appl. Environ. Microbiol.">
        <title>Draft genome sequence of a psychrotolerant sulfur-oxidizing bacterium, Sulfuricella denitrificans skB26, and proteomic insights into cold adaptation.</title>
        <authorList>
            <person name="Watanabe T."/>
            <person name="Kojima H."/>
            <person name="Fukui M."/>
        </authorList>
    </citation>
    <scope>NUCLEOTIDE SEQUENCE [LARGE SCALE GENOMIC DNA]</scope>
    <source>
        <strain evidence="15">skB26</strain>
    </source>
</reference>
<keyword evidence="15" id="KW-1185">Reference proteome</keyword>
<dbReference type="InterPro" id="IPR013727">
    <property type="entry name" value="2CSK_N"/>
</dbReference>
<dbReference type="InterPro" id="IPR003661">
    <property type="entry name" value="HisK_dim/P_dom"/>
</dbReference>
<dbReference type="HOGENOM" id="CLU_000445_89_37_4"/>
<dbReference type="PROSITE" id="PS50109">
    <property type="entry name" value="HIS_KIN"/>
    <property type="match status" value="1"/>
</dbReference>
<dbReference type="InterPro" id="IPR005467">
    <property type="entry name" value="His_kinase_dom"/>
</dbReference>
<dbReference type="Gene3D" id="3.30.565.10">
    <property type="entry name" value="Histidine kinase-like ATPase, C-terminal domain"/>
    <property type="match status" value="1"/>
</dbReference>
<dbReference type="PRINTS" id="PR00344">
    <property type="entry name" value="BCTRLSENSOR"/>
</dbReference>
<evidence type="ECO:0000256" key="11">
    <source>
        <dbReference type="SAM" id="Phobius"/>
    </source>
</evidence>
<evidence type="ECO:0000256" key="2">
    <source>
        <dbReference type="ARBA" id="ARBA00004370"/>
    </source>
</evidence>
<evidence type="ECO:0000256" key="10">
    <source>
        <dbReference type="ARBA" id="ARBA00023136"/>
    </source>
</evidence>
<keyword evidence="5" id="KW-0808">Transferase</keyword>
<evidence type="ECO:0000256" key="3">
    <source>
        <dbReference type="ARBA" id="ARBA00012438"/>
    </source>
</evidence>
<evidence type="ECO:0000256" key="5">
    <source>
        <dbReference type="ARBA" id="ARBA00022679"/>
    </source>
</evidence>
<dbReference type="SUPFAM" id="SSF47384">
    <property type="entry name" value="Homodimeric domain of signal transducing histidine kinase"/>
    <property type="match status" value="1"/>
</dbReference>
<dbReference type="AlphaFoldDB" id="S6AAN6"/>
<evidence type="ECO:0000256" key="6">
    <source>
        <dbReference type="ARBA" id="ARBA00022692"/>
    </source>
</evidence>
<dbReference type="Gene3D" id="1.10.287.130">
    <property type="match status" value="1"/>
</dbReference>
<keyword evidence="8 11" id="KW-1133">Transmembrane helix</keyword>
<dbReference type="CDD" id="cd00082">
    <property type="entry name" value="HisKA"/>
    <property type="match status" value="1"/>
</dbReference>
<dbReference type="InterPro" id="IPR003594">
    <property type="entry name" value="HATPase_dom"/>
</dbReference>
<feature type="domain" description="Histidine kinase" evidence="12">
    <location>
        <begin position="242"/>
        <end position="455"/>
    </location>
</feature>
<comment type="catalytic activity">
    <reaction evidence="1">
        <text>ATP + protein L-histidine = ADP + protein N-phospho-L-histidine.</text>
        <dbReference type="EC" id="2.7.13.3"/>
    </reaction>
</comment>
<protein>
    <recommendedName>
        <fullName evidence="3">histidine kinase</fullName>
        <ecNumber evidence="3">2.7.13.3</ecNumber>
    </recommendedName>
</protein>
<dbReference type="GO" id="GO:0000155">
    <property type="term" value="F:phosphorelay sensor kinase activity"/>
    <property type="evidence" value="ECO:0007669"/>
    <property type="project" value="InterPro"/>
</dbReference>
<keyword evidence="7 14" id="KW-0418">Kinase</keyword>
<keyword evidence="4" id="KW-0597">Phosphoprotein</keyword>
<dbReference type="eggNOG" id="COG2205">
    <property type="taxonomic scope" value="Bacteria"/>
</dbReference>
<evidence type="ECO:0000256" key="1">
    <source>
        <dbReference type="ARBA" id="ARBA00000085"/>
    </source>
</evidence>
<dbReference type="InterPro" id="IPR036097">
    <property type="entry name" value="HisK_dim/P_sf"/>
</dbReference>
<dbReference type="Pfam" id="PF00512">
    <property type="entry name" value="HisKA"/>
    <property type="match status" value="1"/>
</dbReference>
<dbReference type="RefSeq" id="WP_009205312.1">
    <property type="nucleotide sequence ID" value="NC_022357.1"/>
</dbReference>
<keyword evidence="9" id="KW-0902">Two-component regulatory system</keyword>
<dbReference type="PANTHER" id="PTHR45436">
    <property type="entry name" value="SENSOR HISTIDINE KINASE YKOH"/>
    <property type="match status" value="1"/>
</dbReference>
<dbReference type="STRING" id="1163617.SCD_n02307"/>
<keyword evidence="6 11" id="KW-0812">Transmembrane</keyword>
<evidence type="ECO:0000256" key="9">
    <source>
        <dbReference type="ARBA" id="ARBA00023012"/>
    </source>
</evidence>
<evidence type="ECO:0000313" key="14">
    <source>
        <dbReference type="EMBL" id="BAN36115.1"/>
    </source>
</evidence>
<evidence type="ECO:0000256" key="8">
    <source>
        <dbReference type="ARBA" id="ARBA00022989"/>
    </source>
</evidence>
<evidence type="ECO:0000259" key="13">
    <source>
        <dbReference type="PROSITE" id="PS50885"/>
    </source>
</evidence>
<dbReference type="InterPro" id="IPR036890">
    <property type="entry name" value="HATPase_C_sf"/>
</dbReference>
<keyword evidence="10 11" id="KW-0472">Membrane</keyword>
<dbReference type="Pfam" id="PF08521">
    <property type="entry name" value="2CSK_N"/>
    <property type="match status" value="1"/>
</dbReference>
<organism evidence="14 15">
    <name type="scientific">Sulfuricella denitrificans (strain DSM 22764 / NBRC 105220 / skB26)</name>
    <dbReference type="NCBI Taxonomy" id="1163617"/>
    <lineage>
        <taxon>Bacteria</taxon>
        <taxon>Pseudomonadati</taxon>
        <taxon>Pseudomonadota</taxon>
        <taxon>Betaproteobacteria</taxon>
        <taxon>Nitrosomonadales</taxon>
        <taxon>Sulfuricellaceae</taxon>
        <taxon>Sulfuricella</taxon>
    </lineage>
</organism>
<evidence type="ECO:0000313" key="15">
    <source>
        <dbReference type="Proteomes" id="UP000015559"/>
    </source>
</evidence>
<dbReference type="Pfam" id="PF02518">
    <property type="entry name" value="HATPase_c"/>
    <property type="match status" value="1"/>
</dbReference>
<feature type="transmembrane region" description="Helical" evidence="11">
    <location>
        <begin position="154"/>
        <end position="181"/>
    </location>
</feature>
<sequence length="463" mass="50571">MKSGHSLRQLLLGWLLPPLVLLLVAGAITAYQITLSAATQAYDRALLDGALALAKQIRVENGQTVLDLPLIAQQVLLTDKYDHIYYLVQGSHGEFIAGHRGLPLPEEKPLEENRIYYDGFFHGEKVRIAALFIPSETGQVHVLMGETLVKRNKLIWEILLGMLAPQVLLVAATIGLVWFGVKRGLAPIERLRNEIAARSQHDLRPVQGEQAPTEVQPMVEALNTLLEKLGTVMGAQQRFISDAAHQLRTPLAALQAQVDLALHQKNDGDLRLTLQHLFAATERTVHLANQLLTLARAEPAGHLPGEMQPVDLSQIAQECAEEWVPRALVKNIDLGFELEPARIIGIPLLIRELLANLLDNAIRYTPVGGNITVRTIAQAHASVLEVEDNGPGIPTSDTDAVFERFYRIKGSPGDGCGLGLAIVREIARTHSALAESKIPPTGQGTLMRAIFPVLPDSLPDTPT</sequence>
<comment type="subcellular location">
    <subcellularLocation>
        <location evidence="2">Membrane</location>
    </subcellularLocation>
</comment>
<dbReference type="GO" id="GO:0005886">
    <property type="term" value="C:plasma membrane"/>
    <property type="evidence" value="ECO:0007669"/>
    <property type="project" value="TreeGrafter"/>
</dbReference>
<dbReference type="EC" id="2.7.13.3" evidence="3"/>
<evidence type="ECO:0000259" key="12">
    <source>
        <dbReference type="PROSITE" id="PS50109"/>
    </source>
</evidence>
<feature type="domain" description="HAMP" evidence="13">
    <location>
        <begin position="182"/>
        <end position="234"/>
    </location>
</feature>
<dbReference type="EMBL" id="AP013066">
    <property type="protein sequence ID" value="BAN36115.1"/>
    <property type="molecule type" value="Genomic_DNA"/>
</dbReference>
<evidence type="ECO:0000256" key="7">
    <source>
        <dbReference type="ARBA" id="ARBA00022777"/>
    </source>
</evidence>
<dbReference type="InterPro" id="IPR050428">
    <property type="entry name" value="TCS_sensor_his_kinase"/>
</dbReference>
<evidence type="ECO:0000256" key="4">
    <source>
        <dbReference type="ARBA" id="ARBA00022553"/>
    </source>
</evidence>
<dbReference type="Proteomes" id="UP000015559">
    <property type="component" value="Chromosome"/>
</dbReference>
<dbReference type="InterPro" id="IPR003660">
    <property type="entry name" value="HAMP_dom"/>
</dbReference>
<dbReference type="SMART" id="SM00387">
    <property type="entry name" value="HATPase_c"/>
    <property type="match status" value="1"/>
</dbReference>
<proteinExistence type="predicted"/>
<dbReference type="SMART" id="SM00388">
    <property type="entry name" value="HisKA"/>
    <property type="match status" value="1"/>
</dbReference>